<sequence>MKLKNILFYSFVLIFNVIVFIFHDTGNDYLAVIFAAILSMNALIIPMGIVLVFDSILLRVGKRFKMGNDRL</sequence>
<keyword evidence="1" id="KW-0472">Membrane</keyword>
<comment type="caution">
    <text evidence="2">The sequence shown here is derived from an EMBL/GenBank/DDBJ whole genome shotgun (WGS) entry which is preliminary data.</text>
</comment>
<name>A0A5U8F1L3_SALER</name>
<feature type="transmembrane region" description="Helical" evidence="1">
    <location>
        <begin position="7"/>
        <end position="23"/>
    </location>
</feature>
<keyword evidence="1" id="KW-1133">Transmembrane helix</keyword>
<protein>
    <submittedName>
        <fullName evidence="2">Uncharacterized protein</fullName>
    </submittedName>
</protein>
<proteinExistence type="predicted"/>
<dbReference type="AlphaFoldDB" id="A0A5U8F1L3"/>
<reference evidence="2" key="1">
    <citation type="submission" date="2018-07" db="EMBL/GenBank/DDBJ databases">
        <authorList>
            <consortium name="GenomeTrakr network: Whole genome sequencing for foodborne pathogen traceback"/>
        </authorList>
    </citation>
    <scope>NUCLEOTIDE SEQUENCE</scope>
    <source>
        <strain evidence="2">CNSV-T3-MD10-10-RV-C</strain>
        <strain evidence="3">CNSV-T3-MD10-10-RV-D</strain>
    </source>
</reference>
<evidence type="ECO:0000313" key="3">
    <source>
        <dbReference type="EMBL" id="EBR7789517.1"/>
    </source>
</evidence>
<feature type="transmembrane region" description="Helical" evidence="1">
    <location>
        <begin position="29"/>
        <end position="53"/>
    </location>
</feature>
<gene>
    <name evidence="3" type="ORF">B9796_08550</name>
    <name evidence="2" type="ORF">B9797_06015</name>
</gene>
<evidence type="ECO:0000256" key="1">
    <source>
        <dbReference type="SAM" id="Phobius"/>
    </source>
</evidence>
<keyword evidence="1" id="KW-0812">Transmembrane</keyword>
<organism evidence="2">
    <name type="scientific">Salmonella enterica</name>
    <name type="common">Salmonella choleraesuis</name>
    <dbReference type="NCBI Taxonomy" id="28901"/>
    <lineage>
        <taxon>Bacteria</taxon>
        <taxon>Pseudomonadati</taxon>
        <taxon>Pseudomonadota</taxon>
        <taxon>Gammaproteobacteria</taxon>
        <taxon>Enterobacterales</taxon>
        <taxon>Enterobacteriaceae</taxon>
        <taxon>Salmonella</taxon>
    </lineage>
</organism>
<accession>A0A5U8F1L3</accession>
<dbReference type="EMBL" id="AAGTJB010000007">
    <property type="protein sequence ID" value="EBR7789517.1"/>
    <property type="molecule type" value="Genomic_DNA"/>
</dbReference>
<dbReference type="EMBL" id="AAGTJX010000003">
    <property type="protein sequence ID" value="EBR7748905.1"/>
    <property type="molecule type" value="Genomic_DNA"/>
</dbReference>
<evidence type="ECO:0000313" key="2">
    <source>
        <dbReference type="EMBL" id="EBR7748905.1"/>
    </source>
</evidence>